<dbReference type="Gene3D" id="1.10.4000.10">
    <property type="entry name" value="Flagellar transcriptional activator FlhD"/>
    <property type="match status" value="1"/>
</dbReference>
<keyword evidence="5 9" id="KW-1015">Disulfide bond</keyword>
<protein>
    <recommendedName>
        <fullName evidence="9">Flagellar transcriptional regulator FlhD</fullName>
    </recommendedName>
</protein>
<comment type="subunit">
    <text evidence="9">Homodimer; disulfide-linked. Forms a heterohexamer composed of two FlhC and four FlhD subunits. Each FlhC binds a FlhD dimer, forming a heterotrimer, and a hexamer assembles by dimerization of two heterotrimers.</text>
</comment>
<proteinExistence type="inferred from homology"/>
<comment type="similarity">
    <text evidence="9">Belongs to the FlhD family.</text>
</comment>
<keyword evidence="10" id="KW-0969">Cilium</keyword>
<comment type="subcellular location">
    <subcellularLocation>
        <location evidence="9">Cytoplasm</location>
    </subcellularLocation>
</comment>
<dbReference type="AlphaFoldDB" id="A0A1H8EFG5"/>
<dbReference type="GO" id="GO:1902208">
    <property type="term" value="P:regulation of bacterial-type flagellum assembly"/>
    <property type="evidence" value="ECO:0007669"/>
    <property type="project" value="UniProtKB-UniRule"/>
</dbReference>
<reference evidence="10 11" key="1">
    <citation type="submission" date="2016-10" db="EMBL/GenBank/DDBJ databases">
        <authorList>
            <person name="de Groot N.N."/>
        </authorList>
    </citation>
    <scope>NUCLEOTIDE SEQUENCE [LARGE SCALE GENOMIC DNA]</scope>
    <source>
        <strain evidence="10 11">Nm22</strain>
    </source>
</reference>
<dbReference type="InterPro" id="IPR023559">
    <property type="entry name" value="Flagellar_FlhD"/>
</dbReference>
<gene>
    <name evidence="9" type="primary">flhD</name>
    <name evidence="10" type="ORF">SAMN05216325_10993</name>
</gene>
<keyword evidence="10" id="KW-0966">Cell projection</keyword>
<dbReference type="GO" id="GO:0045893">
    <property type="term" value="P:positive regulation of DNA-templated transcription"/>
    <property type="evidence" value="ECO:0007669"/>
    <property type="project" value="InterPro"/>
</dbReference>
<keyword evidence="10" id="KW-0282">Flagellum</keyword>
<dbReference type="GO" id="GO:0005737">
    <property type="term" value="C:cytoplasm"/>
    <property type="evidence" value="ECO:0007669"/>
    <property type="project" value="UniProtKB-SubCell"/>
</dbReference>
<evidence type="ECO:0000256" key="4">
    <source>
        <dbReference type="ARBA" id="ARBA00023125"/>
    </source>
</evidence>
<evidence type="ECO:0000313" key="10">
    <source>
        <dbReference type="EMBL" id="SEN18321.1"/>
    </source>
</evidence>
<keyword evidence="7 9" id="KW-0804">Transcription</keyword>
<dbReference type="RefSeq" id="WP_090631047.1">
    <property type="nucleotide sequence ID" value="NZ_FOCP01000009.1"/>
</dbReference>
<dbReference type="SUPFAM" id="SSF63592">
    <property type="entry name" value="Flagellar transcriptional activator FlhD"/>
    <property type="match status" value="1"/>
</dbReference>
<keyword evidence="6 9" id="KW-0010">Activator</keyword>
<evidence type="ECO:0000256" key="3">
    <source>
        <dbReference type="ARBA" id="ARBA00023015"/>
    </source>
</evidence>
<dbReference type="GO" id="GO:0003677">
    <property type="term" value="F:DNA binding"/>
    <property type="evidence" value="ECO:0007669"/>
    <property type="project" value="UniProtKB-UniRule"/>
</dbReference>
<evidence type="ECO:0000256" key="2">
    <source>
        <dbReference type="ARBA" id="ARBA00022795"/>
    </source>
</evidence>
<dbReference type="GO" id="GO:0044780">
    <property type="term" value="P:bacterial-type flagellum assembly"/>
    <property type="evidence" value="ECO:0007669"/>
    <property type="project" value="InterPro"/>
</dbReference>
<name>A0A1H8EFG5_9PROT</name>
<organism evidence="10 11">
    <name type="scientific">Nitrosomonas marina</name>
    <dbReference type="NCBI Taxonomy" id="917"/>
    <lineage>
        <taxon>Bacteria</taxon>
        <taxon>Pseudomonadati</taxon>
        <taxon>Pseudomonadota</taxon>
        <taxon>Betaproteobacteria</taxon>
        <taxon>Nitrosomonadales</taxon>
        <taxon>Nitrosomonadaceae</taxon>
        <taxon>Nitrosomonas</taxon>
    </lineage>
</organism>
<sequence length="107" mass="11969">METKQYLEEIREINLGYLLLAQQLIREDKMAAIYRLGINQDVAELIEKLTTSQLLKMASSNNLLCRFRFNDSLIAELLSGNERDSSSAVSHSHAAILMAGQPAETIS</sequence>
<evidence type="ECO:0000256" key="1">
    <source>
        <dbReference type="ARBA" id="ARBA00022490"/>
    </source>
</evidence>
<evidence type="ECO:0000256" key="9">
    <source>
        <dbReference type="HAMAP-Rule" id="MF_00725"/>
    </source>
</evidence>
<feature type="disulfide bond" description="Interchain" evidence="9">
    <location>
        <position position="65"/>
    </location>
</feature>
<comment type="function">
    <text evidence="8 9">Functions in complex with FlhC as a master transcriptional regulator that regulates transcription of several flagellar and non-flagellar operons by binding to their promoter region. Activates expression of class 2 flagellar genes, including fliA, which is a flagellum-specific sigma factor that turns on the class 3 genes. Also regulates genes whose products function in a variety of physiological pathways.</text>
</comment>
<evidence type="ECO:0000313" key="11">
    <source>
        <dbReference type="Proteomes" id="UP000199459"/>
    </source>
</evidence>
<evidence type="ECO:0000256" key="6">
    <source>
        <dbReference type="ARBA" id="ARBA00023159"/>
    </source>
</evidence>
<keyword evidence="2 9" id="KW-1005">Bacterial flagellum biogenesis</keyword>
<comment type="domain">
    <text evidence="9">The C-terminal region contains a putative helix-turn-helix (HTH) motif, suggesting that this region may bind DNA.</text>
</comment>
<dbReference type="HAMAP" id="MF_00725">
    <property type="entry name" value="FlhD"/>
    <property type="match status" value="1"/>
</dbReference>
<evidence type="ECO:0000256" key="7">
    <source>
        <dbReference type="ARBA" id="ARBA00023163"/>
    </source>
</evidence>
<dbReference type="Pfam" id="PF05247">
    <property type="entry name" value="FlhD"/>
    <property type="match status" value="1"/>
</dbReference>
<dbReference type="NCBIfam" id="NF002783">
    <property type="entry name" value="PRK02909.1-1"/>
    <property type="match status" value="1"/>
</dbReference>
<dbReference type="STRING" id="917.SAMN05216326_10885"/>
<keyword evidence="3 9" id="KW-0805">Transcription regulation</keyword>
<dbReference type="InterPro" id="IPR036194">
    <property type="entry name" value="FlhD_sf"/>
</dbReference>
<keyword evidence="4 9" id="KW-0238">DNA-binding</keyword>
<dbReference type="OrthoDB" id="5298036at2"/>
<evidence type="ECO:0000256" key="5">
    <source>
        <dbReference type="ARBA" id="ARBA00023157"/>
    </source>
</evidence>
<keyword evidence="1 9" id="KW-0963">Cytoplasm</keyword>
<dbReference type="EMBL" id="FOCP01000009">
    <property type="protein sequence ID" value="SEN18321.1"/>
    <property type="molecule type" value="Genomic_DNA"/>
</dbReference>
<evidence type="ECO:0000256" key="8">
    <source>
        <dbReference type="ARBA" id="ARBA00025431"/>
    </source>
</evidence>
<accession>A0A1H8EFG5</accession>
<dbReference type="Proteomes" id="UP000199459">
    <property type="component" value="Unassembled WGS sequence"/>
</dbReference>